<dbReference type="PROSITE" id="PS50110">
    <property type="entry name" value="RESPONSE_REGULATORY"/>
    <property type="match status" value="1"/>
</dbReference>
<evidence type="ECO:0000313" key="9">
    <source>
        <dbReference type="EMBL" id="GAA6169774.1"/>
    </source>
</evidence>
<dbReference type="SUPFAM" id="SSF52172">
    <property type="entry name" value="CheY-like"/>
    <property type="match status" value="1"/>
</dbReference>
<dbReference type="PANTHER" id="PTHR48111">
    <property type="entry name" value="REGULATOR OF RPOS"/>
    <property type="match status" value="1"/>
</dbReference>
<evidence type="ECO:0000259" key="7">
    <source>
        <dbReference type="PROSITE" id="PS50043"/>
    </source>
</evidence>
<reference evidence="9 10" key="1">
    <citation type="submission" date="2024-04" db="EMBL/GenBank/DDBJ databases">
        <title>Draft genome sequence of Sessilibacter corallicola NBRC 116591.</title>
        <authorList>
            <person name="Miyakawa T."/>
            <person name="Kusuya Y."/>
            <person name="Miura T."/>
        </authorList>
    </citation>
    <scope>NUCLEOTIDE SEQUENCE [LARGE SCALE GENOMIC DNA]</scope>
    <source>
        <strain evidence="9 10">KU-00831-HH</strain>
    </source>
</reference>
<feature type="domain" description="HTH luxR-type" evidence="7">
    <location>
        <begin position="233"/>
        <end position="298"/>
    </location>
</feature>
<dbReference type="InterPro" id="IPR036388">
    <property type="entry name" value="WH-like_DNA-bd_sf"/>
</dbReference>
<dbReference type="InterPro" id="IPR011006">
    <property type="entry name" value="CheY-like_superfamily"/>
</dbReference>
<evidence type="ECO:0000256" key="1">
    <source>
        <dbReference type="ARBA" id="ARBA00022553"/>
    </source>
</evidence>
<dbReference type="RefSeq" id="WP_233086918.1">
    <property type="nucleotide sequence ID" value="NZ_BAABWN010000015.1"/>
</dbReference>
<dbReference type="InterPro" id="IPR001789">
    <property type="entry name" value="Sig_transdc_resp-reg_receiver"/>
</dbReference>
<evidence type="ECO:0000256" key="2">
    <source>
        <dbReference type="ARBA" id="ARBA00023012"/>
    </source>
</evidence>
<keyword evidence="5" id="KW-0804">Transcription</keyword>
<evidence type="ECO:0000256" key="4">
    <source>
        <dbReference type="ARBA" id="ARBA00023125"/>
    </source>
</evidence>
<feature type="modified residue" description="4-aspartylphosphate" evidence="6">
    <location>
        <position position="61"/>
    </location>
</feature>
<dbReference type="CDD" id="cd06170">
    <property type="entry name" value="LuxR_C_like"/>
    <property type="match status" value="1"/>
</dbReference>
<keyword evidence="10" id="KW-1185">Reference proteome</keyword>
<name>A0ABQ0ADP1_9GAMM</name>
<keyword evidence="1 6" id="KW-0597">Phosphoprotein</keyword>
<protein>
    <submittedName>
        <fullName evidence="9">Response regulator transcription factor</fullName>
    </submittedName>
</protein>
<gene>
    <name evidence="9" type="ORF">NBRC116591_35850</name>
</gene>
<dbReference type="InterPro" id="IPR039420">
    <property type="entry name" value="WalR-like"/>
</dbReference>
<evidence type="ECO:0000313" key="10">
    <source>
        <dbReference type="Proteomes" id="UP001465153"/>
    </source>
</evidence>
<accession>A0ABQ0ADP1</accession>
<dbReference type="Pfam" id="PF00196">
    <property type="entry name" value="GerE"/>
    <property type="match status" value="1"/>
</dbReference>
<dbReference type="Proteomes" id="UP001465153">
    <property type="component" value="Unassembled WGS sequence"/>
</dbReference>
<dbReference type="Pfam" id="PF00072">
    <property type="entry name" value="Response_reg"/>
    <property type="match status" value="1"/>
</dbReference>
<dbReference type="SUPFAM" id="SSF46894">
    <property type="entry name" value="C-terminal effector domain of the bipartite response regulators"/>
    <property type="match status" value="1"/>
</dbReference>
<feature type="domain" description="Response regulatory" evidence="8">
    <location>
        <begin position="12"/>
        <end position="126"/>
    </location>
</feature>
<dbReference type="EMBL" id="BAABWN010000015">
    <property type="protein sequence ID" value="GAA6169774.1"/>
    <property type="molecule type" value="Genomic_DNA"/>
</dbReference>
<evidence type="ECO:0000259" key="8">
    <source>
        <dbReference type="PROSITE" id="PS50110"/>
    </source>
</evidence>
<dbReference type="Gene3D" id="1.10.10.10">
    <property type="entry name" value="Winged helix-like DNA-binding domain superfamily/Winged helix DNA-binding domain"/>
    <property type="match status" value="1"/>
</dbReference>
<sequence>MTMNNSSEPTITALIVDDSPDSLGMLNQALNSEGMTVLVALGGKQAINIIEQITPDIVLLDAVMPELDGFETCRLIKEKNPNLPVIFMTGLTETEDIVHGLEVGAVDYITKPINTTEAIARLKVHVHNARRQFSAKAALDSADQSIIAIDDSGIILWSTTRAQEHLEQYENDTAQLCSDLQQALQQKWTIETNAVIPLNGFHDASVNVTYLNKLGSQHLLRLSGNSQPINVARLAEKLPVTQREAEVLFWLSKGKSNWDIATILGIKPRTINKHLEQVFKKLEVENRTAAAAIVLEIISAV</sequence>
<dbReference type="SMART" id="SM00421">
    <property type="entry name" value="HTH_LUXR"/>
    <property type="match status" value="1"/>
</dbReference>
<dbReference type="InterPro" id="IPR016032">
    <property type="entry name" value="Sig_transdc_resp-reg_C-effctor"/>
</dbReference>
<keyword evidence="4" id="KW-0238">DNA-binding</keyword>
<proteinExistence type="predicted"/>
<dbReference type="PROSITE" id="PS50043">
    <property type="entry name" value="HTH_LUXR_2"/>
    <property type="match status" value="1"/>
</dbReference>
<evidence type="ECO:0000256" key="5">
    <source>
        <dbReference type="ARBA" id="ARBA00023163"/>
    </source>
</evidence>
<dbReference type="PANTHER" id="PTHR48111:SF1">
    <property type="entry name" value="TWO-COMPONENT RESPONSE REGULATOR ORR33"/>
    <property type="match status" value="1"/>
</dbReference>
<evidence type="ECO:0000256" key="6">
    <source>
        <dbReference type="PROSITE-ProRule" id="PRU00169"/>
    </source>
</evidence>
<dbReference type="Gene3D" id="3.40.50.2300">
    <property type="match status" value="1"/>
</dbReference>
<keyword evidence="3" id="KW-0805">Transcription regulation</keyword>
<comment type="caution">
    <text evidence="9">The sequence shown here is derived from an EMBL/GenBank/DDBJ whole genome shotgun (WGS) entry which is preliminary data.</text>
</comment>
<evidence type="ECO:0000256" key="3">
    <source>
        <dbReference type="ARBA" id="ARBA00023015"/>
    </source>
</evidence>
<dbReference type="PRINTS" id="PR00038">
    <property type="entry name" value="HTHLUXR"/>
</dbReference>
<dbReference type="InterPro" id="IPR000792">
    <property type="entry name" value="Tscrpt_reg_LuxR_C"/>
</dbReference>
<keyword evidence="2" id="KW-0902">Two-component regulatory system</keyword>
<dbReference type="SMART" id="SM00448">
    <property type="entry name" value="REC"/>
    <property type="match status" value="1"/>
</dbReference>
<organism evidence="9 10">
    <name type="scientific">Sessilibacter corallicola</name>
    <dbReference type="NCBI Taxonomy" id="2904075"/>
    <lineage>
        <taxon>Bacteria</taxon>
        <taxon>Pseudomonadati</taxon>
        <taxon>Pseudomonadota</taxon>
        <taxon>Gammaproteobacteria</taxon>
        <taxon>Cellvibrionales</taxon>
        <taxon>Cellvibrionaceae</taxon>
        <taxon>Sessilibacter</taxon>
    </lineage>
</organism>